<dbReference type="CDD" id="cd09275">
    <property type="entry name" value="RNase_HI_RT_DIRS1"/>
    <property type="match status" value="1"/>
</dbReference>
<accession>A0A914VC37</accession>
<dbReference type="InterPro" id="IPR000477">
    <property type="entry name" value="RT_dom"/>
</dbReference>
<feature type="region of interest" description="Disordered" evidence="1">
    <location>
        <begin position="312"/>
        <end position="337"/>
    </location>
</feature>
<evidence type="ECO:0000256" key="1">
    <source>
        <dbReference type="SAM" id="MobiDB-lite"/>
    </source>
</evidence>
<dbReference type="CDD" id="cd03714">
    <property type="entry name" value="RT_DIRS1"/>
    <property type="match status" value="1"/>
</dbReference>
<feature type="compositionally biased region" description="Low complexity" evidence="1">
    <location>
        <begin position="7"/>
        <end position="20"/>
    </location>
</feature>
<feature type="domain" description="Reverse transcriptase" evidence="2">
    <location>
        <begin position="459"/>
        <end position="641"/>
    </location>
</feature>
<dbReference type="Gene3D" id="3.10.10.10">
    <property type="entry name" value="HIV Type 1 Reverse Transcriptase, subunit A, domain 1"/>
    <property type="match status" value="1"/>
</dbReference>
<dbReference type="Gene3D" id="3.30.70.270">
    <property type="match status" value="1"/>
</dbReference>
<name>A0A914VC37_9BILA</name>
<dbReference type="PANTHER" id="PTHR33050:SF7">
    <property type="entry name" value="RIBONUCLEASE H"/>
    <property type="match status" value="1"/>
</dbReference>
<feature type="compositionally biased region" description="Basic and acidic residues" evidence="1">
    <location>
        <begin position="21"/>
        <end position="37"/>
    </location>
</feature>
<evidence type="ECO:0000313" key="4">
    <source>
        <dbReference type="WBParaSite" id="PSAMB.scaffold1801size27767.g14995.t1"/>
    </source>
</evidence>
<dbReference type="InterPro" id="IPR043502">
    <property type="entry name" value="DNA/RNA_pol_sf"/>
</dbReference>
<evidence type="ECO:0000259" key="2">
    <source>
        <dbReference type="PROSITE" id="PS50878"/>
    </source>
</evidence>
<organism evidence="3 4">
    <name type="scientific">Plectus sambesii</name>
    <dbReference type="NCBI Taxonomy" id="2011161"/>
    <lineage>
        <taxon>Eukaryota</taxon>
        <taxon>Metazoa</taxon>
        <taxon>Ecdysozoa</taxon>
        <taxon>Nematoda</taxon>
        <taxon>Chromadorea</taxon>
        <taxon>Plectida</taxon>
        <taxon>Plectina</taxon>
        <taxon>Plectoidea</taxon>
        <taxon>Plectidae</taxon>
        <taxon>Plectus</taxon>
    </lineage>
</organism>
<dbReference type="WBParaSite" id="PSAMB.scaffold1801size27767.g14995.t1">
    <property type="protein sequence ID" value="PSAMB.scaffold1801size27767.g14995.t1"/>
    <property type="gene ID" value="PSAMB.scaffold1801size27767.g14995"/>
</dbReference>
<reference evidence="4" key="1">
    <citation type="submission" date="2022-11" db="UniProtKB">
        <authorList>
            <consortium name="WormBaseParasite"/>
        </authorList>
    </citation>
    <scope>IDENTIFICATION</scope>
</reference>
<dbReference type="PANTHER" id="PTHR33050">
    <property type="entry name" value="REVERSE TRANSCRIPTASE DOMAIN-CONTAINING PROTEIN"/>
    <property type="match status" value="1"/>
</dbReference>
<dbReference type="Proteomes" id="UP000887566">
    <property type="component" value="Unplaced"/>
</dbReference>
<feature type="compositionally biased region" description="Low complexity" evidence="1">
    <location>
        <begin position="38"/>
        <end position="76"/>
    </location>
</feature>
<dbReference type="AlphaFoldDB" id="A0A914VC37"/>
<feature type="compositionally biased region" description="Basic residues" evidence="1">
    <location>
        <begin position="77"/>
        <end position="86"/>
    </location>
</feature>
<dbReference type="SUPFAM" id="SSF56672">
    <property type="entry name" value="DNA/RNA polymerases"/>
    <property type="match status" value="1"/>
</dbReference>
<keyword evidence="3" id="KW-1185">Reference proteome</keyword>
<proteinExistence type="predicted"/>
<feature type="region of interest" description="Disordered" evidence="1">
    <location>
        <begin position="1"/>
        <end position="120"/>
    </location>
</feature>
<evidence type="ECO:0000313" key="3">
    <source>
        <dbReference type="Proteomes" id="UP000887566"/>
    </source>
</evidence>
<dbReference type="PROSITE" id="PS50878">
    <property type="entry name" value="RT_POL"/>
    <property type="match status" value="1"/>
</dbReference>
<feature type="compositionally biased region" description="Basic and acidic residues" evidence="1">
    <location>
        <begin position="88"/>
        <end position="97"/>
    </location>
</feature>
<protein>
    <submittedName>
        <fullName evidence="4">Reverse transcriptase domain-containing protein</fullName>
    </submittedName>
</protein>
<sequence length="1064" mass="118618">MFHFPESPLRSSSLAPSSVARPERRLSSSSEDERAADRWPSPTPATSSPPRSESSVSSRKTSASSRSSQSSDSSPPRGRRGRKGGRSRSSERKRPERSTSSGRRKTIHSVEPLPAPPAIEAPPERQRLRLCQEAEALFKRYAVGSGIAPSLRRTAFAGLPTIDSHLANPPVVDPPVLAVFKSQKKNVGPQENKLHALHRSVIETHNLVALAIHAVQTNSPTSTVQAYLEWALKANSLTSHEVTVLRRETILMQLVRDATATMPSFRSALIAGRSREGVRDATTGSVVPPLFGGKLLAEALESGKDGSLSKALSRLGRRPYDRQTAGSSRTVPPAKRPKPAYKSVTFCLDDFSAVEMGPAQPPSVSLPSGSATEAESPQMLDLEMIPYPEVPAGQLLAFLPNWRRITRDQWVLRAIQGYSLDFATDPGQQRDAPTPIQFTPSERKLVDMEVQKMLAKGAITEVRGNEVSDLWLSRLFLVPKKSGEVRPVVNLKPLNCFLQYEHFKMEGLFMLKDLVRPGDFCAKVDMKDAYYGIPLDLHHRHFVAFEWRKRFFRFNCLPFGLAQSPRVYTKVIRPVAAVLRQLGIRLIVYLDDWLFLNEDSKALERDLAKAMSLFDRLGLAVNVEKSVITPAQCIEYLGMLIDTRCMTLSVPEEKLCRIESQCRQLLAGNSMRALELAEILGRFASVAQAILPSALYSRNLQYLLGKHLRSYNSYEGQVALDDSAKRELTLWASQVRQWNGRAILPPIPHEVITSDASNIGWGAAWRGQSTGGRWTNAEHPRHINFKELLAAFLALKSFLRDAADIHVLFQCDNSAAVAYLNKQGGTASRELSNLAVEIWEWCLERNISLQAIHLPGVLNTIADLESRSMREASEWQLDPSLAQVLYERLLQCSVDLFATRNNAQLPLFFSWRPDPEAQAIDAFAQNWSEICAYAFPPFCLVEQTLQKVLIDRAEVLLIVPEWPMQAWWPSLLQLAVERPFLLPQSTLLLRSQMGDPHPLINNRTLFLSAWRISGVTGKARAFRETLPRLSCLLGQVGPASSTTQPSRSGIAGVCKDMLIHFRRL</sequence>
<dbReference type="InterPro" id="IPR052055">
    <property type="entry name" value="Hepadnavirus_pol/RT"/>
</dbReference>
<dbReference type="InterPro" id="IPR043128">
    <property type="entry name" value="Rev_trsase/Diguanyl_cyclase"/>
</dbReference>
<dbReference type="Pfam" id="PF00078">
    <property type="entry name" value="RVT_1"/>
    <property type="match status" value="1"/>
</dbReference>